<keyword evidence="6 8" id="KW-1133">Transmembrane helix</keyword>
<comment type="subcellular location">
    <subcellularLocation>
        <location evidence="1">Cell membrane</location>
        <topology evidence="1">Multi-pass membrane protein</topology>
    </subcellularLocation>
</comment>
<evidence type="ECO:0000256" key="2">
    <source>
        <dbReference type="ARBA" id="ARBA00007935"/>
    </source>
</evidence>
<keyword evidence="4" id="KW-1003">Cell membrane</keyword>
<sequence length="359" mass="37956">MVGNETVPDGRVNYYLRYTWKKKIILLGLLGMTAVLALYAISAGSAELSPWQVLLTLFGQTEGQSQIIIWSIRLPRVLAAMVAGIGLAIAGAVMQNILRNPLASPTTIGIAQGAAFGAALAIIGWGAGSSSSTGGGAILINNPYIVTISAFGGAMLSTMIIIFLAQYKGVSPESMVLAGFALGFFFSAGTMLLQYFTNDVNVAAIVFWTFGDIGRASWGELGIMTCVVFGSLLFFLFNRWNYNALDSGAETAKGLGVNVEKTRQWGMFFASLITATVVSFLGIMAFIGLVAPHLVKRLIGGDNRFLIPASGIMGALLLLAADTLARRIIAPVVLPVGAVTSFLGAPLFLYLLVRGAKLR</sequence>
<feature type="transmembrane region" description="Helical" evidence="8">
    <location>
        <begin position="332"/>
        <end position="353"/>
    </location>
</feature>
<protein>
    <submittedName>
        <fullName evidence="9">Iron complex transport system permease protein</fullName>
    </submittedName>
</protein>
<feature type="transmembrane region" description="Helical" evidence="8">
    <location>
        <begin position="268"/>
        <end position="293"/>
    </location>
</feature>
<feature type="transmembrane region" description="Helical" evidence="8">
    <location>
        <begin position="110"/>
        <end position="128"/>
    </location>
</feature>
<feature type="transmembrane region" description="Helical" evidence="8">
    <location>
        <begin position="77"/>
        <end position="98"/>
    </location>
</feature>
<dbReference type="GO" id="GO:0033214">
    <property type="term" value="P:siderophore-iron import into cell"/>
    <property type="evidence" value="ECO:0007669"/>
    <property type="project" value="TreeGrafter"/>
</dbReference>
<name>A0A1G7T692_9FIRM</name>
<evidence type="ECO:0000256" key="8">
    <source>
        <dbReference type="SAM" id="Phobius"/>
    </source>
</evidence>
<dbReference type="PANTHER" id="PTHR30472">
    <property type="entry name" value="FERRIC ENTEROBACTIN TRANSPORT SYSTEM PERMEASE PROTEIN"/>
    <property type="match status" value="1"/>
</dbReference>
<dbReference type="FunFam" id="1.10.3470.10:FF:000001">
    <property type="entry name" value="Vitamin B12 ABC transporter permease BtuC"/>
    <property type="match status" value="1"/>
</dbReference>
<dbReference type="STRING" id="1121419.SAMN05443529_102116"/>
<dbReference type="RefSeq" id="WP_092329374.1">
    <property type="nucleotide sequence ID" value="NZ_FNCP01000002.1"/>
</dbReference>
<dbReference type="InterPro" id="IPR037294">
    <property type="entry name" value="ABC_BtuC-like"/>
</dbReference>
<evidence type="ECO:0000313" key="9">
    <source>
        <dbReference type="EMBL" id="SDG30795.1"/>
    </source>
</evidence>
<dbReference type="InterPro" id="IPR000522">
    <property type="entry name" value="ABC_transptr_permease_BtuC"/>
</dbReference>
<organism evidence="9 10">
    <name type="scientific">Desulfosporosinus hippei DSM 8344</name>
    <dbReference type="NCBI Taxonomy" id="1121419"/>
    <lineage>
        <taxon>Bacteria</taxon>
        <taxon>Bacillati</taxon>
        <taxon>Bacillota</taxon>
        <taxon>Clostridia</taxon>
        <taxon>Eubacteriales</taxon>
        <taxon>Desulfitobacteriaceae</taxon>
        <taxon>Desulfosporosinus</taxon>
    </lineage>
</organism>
<proteinExistence type="inferred from homology"/>
<feature type="transmembrane region" description="Helical" evidence="8">
    <location>
        <begin position="216"/>
        <end position="237"/>
    </location>
</feature>
<dbReference type="GO" id="GO:0005886">
    <property type="term" value="C:plasma membrane"/>
    <property type="evidence" value="ECO:0007669"/>
    <property type="project" value="UniProtKB-SubCell"/>
</dbReference>
<feature type="transmembrane region" description="Helical" evidence="8">
    <location>
        <begin position="24"/>
        <end position="41"/>
    </location>
</feature>
<keyword evidence="7 8" id="KW-0472">Membrane</keyword>
<accession>A0A1G7T692</accession>
<dbReference type="CDD" id="cd06550">
    <property type="entry name" value="TM_ABC_iron-siderophores_like"/>
    <property type="match status" value="1"/>
</dbReference>
<evidence type="ECO:0000256" key="5">
    <source>
        <dbReference type="ARBA" id="ARBA00022692"/>
    </source>
</evidence>
<evidence type="ECO:0000256" key="1">
    <source>
        <dbReference type="ARBA" id="ARBA00004651"/>
    </source>
</evidence>
<evidence type="ECO:0000313" key="10">
    <source>
        <dbReference type="Proteomes" id="UP000198656"/>
    </source>
</evidence>
<comment type="similarity">
    <text evidence="2">Belongs to the binding-protein-dependent transport system permease family. FecCD subfamily.</text>
</comment>
<dbReference type="PANTHER" id="PTHR30472:SF25">
    <property type="entry name" value="ABC TRANSPORTER PERMEASE PROTEIN MJ0876-RELATED"/>
    <property type="match status" value="1"/>
</dbReference>
<keyword evidence="10" id="KW-1185">Reference proteome</keyword>
<dbReference type="Pfam" id="PF01032">
    <property type="entry name" value="FecCD"/>
    <property type="match status" value="1"/>
</dbReference>
<keyword evidence="3" id="KW-0813">Transport</keyword>
<dbReference type="EMBL" id="FNCP01000002">
    <property type="protein sequence ID" value="SDG30795.1"/>
    <property type="molecule type" value="Genomic_DNA"/>
</dbReference>
<evidence type="ECO:0000256" key="3">
    <source>
        <dbReference type="ARBA" id="ARBA00022448"/>
    </source>
</evidence>
<evidence type="ECO:0000256" key="6">
    <source>
        <dbReference type="ARBA" id="ARBA00022989"/>
    </source>
</evidence>
<keyword evidence="5 8" id="KW-0812">Transmembrane</keyword>
<feature type="transmembrane region" description="Helical" evidence="8">
    <location>
        <begin position="144"/>
        <end position="164"/>
    </location>
</feature>
<dbReference type="GO" id="GO:0022857">
    <property type="term" value="F:transmembrane transporter activity"/>
    <property type="evidence" value="ECO:0007669"/>
    <property type="project" value="InterPro"/>
</dbReference>
<gene>
    <name evidence="9" type="ORF">SAMN05443529_102116</name>
</gene>
<dbReference type="Proteomes" id="UP000198656">
    <property type="component" value="Unassembled WGS sequence"/>
</dbReference>
<dbReference type="Gene3D" id="1.10.3470.10">
    <property type="entry name" value="ABC transporter involved in vitamin B12 uptake, BtuC"/>
    <property type="match status" value="1"/>
</dbReference>
<feature type="transmembrane region" description="Helical" evidence="8">
    <location>
        <begin position="305"/>
        <end position="325"/>
    </location>
</feature>
<feature type="transmembrane region" description="Helical" evidence="8">
    <location>
        <begin position="176"/>
        <end position="196"/>
    </location>
</feature>
<dbReference type="SUPFAM" id="SSF81345">
    <property type="entry name" value="ABC transporter involved in vitamin B12 uptake, BtuC"/>
    <property type="match status" value="1"/>
</dbReference>
<evidence type="ECO:0000256" key="4">
    <source>
        <dbReference type="ARBA" id="ARBA00022475"/>
    </source>
</evidence>
<dbReference type="OrthoDB" id="9792889at2"/>
<evidence type="ECO:0000256" key="7">
    <source>
        <dbReference type="ARBA" id="ARBA00023136"/>
    </source>
</evidence>
<reference evidence="10" key="1">
    <citation type="submission" date="2016-10" db="EMBL/GenBank/DDBJ databases">
        <authorList>
            <person name="Varghese N."/>
            <person name="Submissions S."/>
        </authorList>
    </citation>
    <scope>NUCLEOTIDE SEQUENCE [LARGE SCALE GENOMIC DNA]</scope>
    <source>
        <strain evidence="10">DSM 8344</strain>
    </source>
</reference>
<dbReference type="AlphaFoldDB" id="A0A1G7T692"/>